<dbReference type="EMBL" id="SHKX01000010">
    <property type="protein sequence ID" value="RZU47741.1"/>
    <property type="molecule type" value="Genomic_DNA"/>
</dbReference>
<comment type="caution">
    <text evidence="2">The sequence shown here is derived from an EMBL/GenBank/DDBJ whole genome shotgun (WGS) entry which is preliminary data.</text>
</comment>
<keyword evidence="3" id="KW-1185">Reference proteome</keyword>
<sequence>MIRKMTLLALTSATLMPWAHAEDSSQAVSSAGAFNPRISLILDGNLYHDNIRHGGGSALLEDMASIGNSAPTGPGGDGLQNGFNLGESELVMSAIVDPYFDGQVTLAIGVNGNTSLEESWLQTRLLPNGLKLKMGKFLSGIGYQNSRHKHAWDFADQNLAYLGALGGESLKDTGVQLTWIAPTPYYLQLGAEALQGNDQEKFGALVSNADAAAVTSIATPFPDTRSGPRLTTLFAKFAPDLGDAQALQLGLSWARASQYQQLIDPDGAALSHDEYALDGNQQLYGLDWVYKWDSTGEYGAGDVKISGEYLRLRKHMTVAARDAAAPLQTGDSVTGVQDGYYLQAAYGIAPRWQLAARYDVNGGVNRLTEAGADISLTSSHRQSLSLAFLPSEFSRVRLQVSQGEIAAAAGNTTRLNQVFLQYTHSLGPHGAHSF</sequence>
<dbReference type="RefSeq" id="WP_130410960.1">
    <property type="nucleotide sequence ID" value="NZ_SHKX01000010.1"/>
</dbReference>
<evidence type="ECO:0008006" key="4">
    <source>
        <dbReference type="Google" id="ProtNLM"/>
    </source>
</evidence>
<dbReference type="InterPro" id="IPR023614">
    <property type="entry name" value="Porin_dom_sf"/>
</dbReference>
<accession>A0A4Q7ZC81</accession>
<organism evidence="2 3">
    <name type="scientific">Fluviicoccus keumensis</name>
    <dbReference type="NCBI Taxonomy" id="1435465"/>
    <lineage>
        <taxon>Bacteria</taxon>
        <taxon>Pseudomonadati</taxon>
        <taxon>Pseudomonadota</taxon>
        <taxon>Gammaproteobacteria</taxon>
        <taxon>Moraxellales</taxon>
        <taxon>Moraxellaceae</taxon>
        <taxon>Fluviicoccus</taxon>
    </lineage>
</organism>
<reference evidence="2 3" key="1">
    <citation type="submission" date="2019-02" db="EMBL/GenBank/DDBJ databases">
        <title>Genomic Encyclopedia of Type Strains, Phase IV (KMG-IV): sequencing the most valuable type-strain genomes for metagenomic binning, comparative biology and taxonomic classification.</title>
        <authorList>
            <person name="Goeker M."/>
        </authorList>
    </citation>
    <scope>NUCLEOTIDE SEQUENCE [LARGE SCALE GENOMIC DNA]</scope>
    <source>
        <strain evidence="2 3">DSM 105135</strain>
    </source>
</reference>
<feature type="signal peptide" evidence="1">
    <location>
        <begin position="1"/>
        <end position="21"/>
    </location>
</feature>
<dbReference type="SUPFAM" id="SSF56935">
    <property type="entry name" value="Porins"/>
    <property type="match status" value="1"/>
</dbReference>
<proteinExistence type="predicted"/>
<evidence type="ECO:0000313" key="3">
    <source>
        <dbReference type="Proteomes" id="UP000292423"/>
    </source>
</evidence>
<keyword evidence="1" id="KW-0732">Signal</keyword>
<protein>
    <recommendedName>
        <fullName evidence="4">Porin</fullName>
    </recommendedName>
</protein>
<dbReference type="OrthoDB" id="9788733at2"/>
<feature type="chain" id="PRO_5020978374" description="Porin" evidence="1">
    <location>
        <begin position="22"/>
        <end position="434"/>
    </location>
</feature>
<evidence type="ECO:0000313" key="2">
    <source>
        <dbReference type="EMBL" id="RZU47741.1"/>
    </source>
</evidence>
<evidence type="ECO:0000256" key="1">
    <source>
        <dbReference type="SAM" id="SignalP"/>
    </source>
</evidence>
<gene>
    <name evidence="2" type="ORF">EV700_0708</name>
</gene>
<dbReference type="AlphaFoldDB" id="A0A4Q7ZC81"/>
<dbReference type="Proteomes" id="UP000292423">
    <property type="component" value="Unassembled WGS sequence"/>
</dbReference>
<name>A0A4Q7ZC81_9GAMM</name>
<dbReference type="Gene3D" id="2.40.160.10">
    <property type="entry name" value="Porin"/>
    <property type="match status" value="1"/>
</dbReference>